<gene>
    <name evidence="2" type="ORF">SAY87_027174</name>
</gene>
<organism evidence="2 3">
    <name type="scientific">Trapa incisa</name>
    <dbReference type="NCBI Taxonomy" id="236973"/>
    <lineage>
        <taxon>Eukaryota</taxon>
        <taxon>Viridiplantae</taxon>
        <taxon>Streptophyta</taxon>
        <taxon>Embryophyta</taxon>
        <taxon>Tracheophyta</taxon>
        <taxon>Spermatophyta</taxon>
        <taxon>Magnoliopsida</taxon>
        <taxon>eudicotyledons</taxon>
        <taxon>Gunneridae</taxon>
        <taxon>Pentapetalae</taxon>
        <taxon>rosids</taxon>
        <taxon>malvids</taxon>
        <taxon>Myrtales</taxon>
        <taxon>Lythraceae</taxon>
        <taxon>Trapa</taxon>
    </lineage>
</organism>
<evidence type="ECO:0000313" key="3">
    <source>
        <dbReference type="Proteomes" id="UP001345219"/>
    </source>
</evidence>
<comment type="caution">
    <text evidence="2">The sequence shown here is derived from an EMBL/GenBank/DDBJ whole genome shotgun (WGS) entry which is preliminary data.</text>
</comment>
<dbReference type="Proteomes" id="UP001345219">
    <property type="component" value="Chromosome 21"/>
</dbReference>
<name>A0AAN7JM92_9MYRT</name>
<dbReference type="AlphaFoldDB" id="A0AAN7JM92"/>
<evidence type="ECO:0000256" key="1">
    <source>
        <dbReference type="SAM" id="Phobius"/>
    </source>
</evidence>
<keyword evidence="1" id="KW-1133">Transmembrane helix</keyword>
<evidence type="ECO:0000313" key="2">
    <source>
        <dbReference type="EMBL" id="KAK4749725.1"/>
    </source>
</evidence>
<keyword evidence="3" id="KW-1185">Reference proteome</keyword>
<sequence length="105" mass="12368">MQAVTSHFPLPQCIEGLKIMVKLIFIQHVAVPWHQVKLGTHMFFKCYFILYQIFVQKKILYQVDSLIKARLQRMTSYQSSYELSHLACCFVVVLYLLFGMLLNHV</sequence>
<accession>A0AAN7JM92</accession>
<protein>
    <submittedName>
        <fullName evidence="2">Uncharacterized protein</fullName>
    </submittedName>
</protein>
<reference evidence="2 3" key="1">
    <citation type="journal article" date="2023" name="Hortic Res">
        <title>Pangenome of water caltrop reveals structural variations and asymmetric subgenome divergence after allopolyploidization.</title>
        <authorList>
            <person name="Zhang X."/>
            <person name="Chen Y."/>
            <person name="Wang L."/>
            <person name="Yuan Y."/>
            <person name="Fang M."/>
            <person name="Shi L."/>
            <person name="Lu R."/>
            <person name="Comes H.P."/>
            <person name="Ma Y."/>
            <person name="Chen Y."/>
            <person name="Huang G."/>
            <person name="Zhou Y."/>
            <person name="Zheng Z."/>
            <person name="Qiu Y."/>
        </authorList>
    </citation>
    <scope>NUCLEOTIDE SEQUENCE [LARGE SCALE GENOMIC DNA]</scope>
    <source>
        <tissue evidence="2">Roots</tissue>
    </source>
</reference>
<dbReference type="EMBL" id="JAXIOK010000018">
    <property type="protein sequence ID" value="KAK4749725.1"/>
    <property type="molecule type" value="Genomic_DNA"/>
</dbReference>
<keyword evidence="1" id="KW-0812">Transmembrane</keyword>
<proteinExistence type="predicted"/>
<keyword evidence="1" id="KW-0472">Membrane</keyword>
<feature type="transmembrane region" description="Helical" evidence="1">
    <location>
        <begin position="83"/>
        <end position="102"/>
    </location>
</feature>